<dbReference type="Gene3D" id="2.30.42.10">
    <property type="match status" value="1"/>
</dbReference>
<dbReference type="Pfam" id="PF13180">
    <property type="entry name" value="PDZ_2"/>
    <property type="match status" value="1"/>
</dbReference>
<keyword evidence="4" id="KW-0720">Serine protease</keyword>
<dbReference type="SUPFAM" id="SSF50494">
    <property type="entry name" value="Trypsin-like serine proteases"/>
    <property type="match status" value="1"/>
</dbReference>
<dbReference type="PANTHER" id="PTHR43343">
    <property type="entry name" value="PEPTIDASE S12"/>
    <property type="match status" value="1"/>
</dbReference>
<dbReference type="AlphaFoldDB" id="A0A9D5BG98"/>
<proteinExistence type="inferred from homology"/>
<dbReference type="InterPro" id="IPR051201">
    <property type="entry name" value="Chloro_Bact_Ser_Proteases"/>
</dbReference>
<gene>
    <name evidence="6" type="ORF">KIW84_011892</name>
</gene>
<dbReference type="Pfam" id="PF13365">
    <property type="entry name" value="Trypsin_2"/>
    <property type="match status" value="1"/>
</dbReference>
<evidence type="ECO:0000256" key="3">
    <source>
        <dbReference type="ARBA" id="ARBA00022801"/>
    </source>
</evidence>
<dbReference type="EMBL" id="JAMSHJ010000001">
    <property type="protein sequence ID" value="KAI5443031.1"/>
    <property type="molecule type" value="Genomic_DNA"/>
</dbReference>
<reference evidence="6 7" key="1">
    <citation type="journal article" date="2022" name="Nat. Genet.">
        <title>Improved pea reference genome and pan-genome highlight genomic features and evolutionary characteristics.</title>
        <authorList>
            <person name="Yang T."/>
            <person name="Liu R."/>
            <person name="Luo Y."/>
            <person name="Hu S."/>
            <person name="Wang D."/>
            <person name="Wang C."/>
            <person name="Pandey M.K."/>
            <person name="Ge S."/>
            <person name="Xu Q."/>
            <person name="Li N."/>
            <person name="Li G."/>
            <person name="Huang Y."/>
            <person name="Saxena R.K."/>
            <person name="Ji Y."/>
            <person name="Li M."/>
            <person name="Yan X."/>
            <person name="He Y."/>
            <person name="Liu Y."/>
            <person name="Wang X."/>
            <person name="Xiang C."/>
            <person name="Varshney R.K."/>
            <person name="Ding H."/>
            <person name="Gao S."/>
            <person name="Zong X."/>
        </authorList>
    </citation>
    <scope>NUCLEOTIDE SEQUENCE [LARGE SCALE GENOMIC DNA]</scope>
    <source>
        <strain evidence="6 7">cv. Zhongwan 6</strain>
    </source>
</reference>
<dbReference type="GO" id="GO:0006508">
    <property type="term" value="P:proteolysis"/>
    <property type="evidence" value="ECO:0007669"/>
    <property type="project" value="UniProtKB-KW"/>
</dbReference>
<evidence type="ECO:0000313" key="6">
    <source>
        <dbReference type="EMBL" id="KAI5443031.1"/>
    </source>
</evidence>
<accession>A0A9D5BG98</accession>
<dbReference type="PANTHER" id="PTHR43343:SF3">
    <property type="entry name" value="PROTEASE DO-LIKE 8, CHLOROPLASTIC"/>
    <property type="match status" value="1"/>
</dbReference>
<dbReference type="GO" id="GO:0004252">
    <property type="term" value="F:serine-type endopeptidase activity"/>
    <property type="evidence" value="ECO:0007669"/>
    <property type="project" value="InterPro"/>
</dbReference>
<evidence type="ECO:0000256" key="2">
    <source>
        <dbReference type="ARBA" id="ARBA00022670"/>
    </source>
</evidence>
<dbReference type="SUPFAM" id="SSF50156">
    <property type="entry name" value="PDZ domain-like"/>
    <property type="match status" value="1"/>
</dbReference>
<dbReference type="InterPro" id="IPR039382">
    <property type="entry name" value="DEGP1/8_PDZ_dom"/>
</dbReference>
<dbReference type="Proteomes" id="UP001058974">
    <property type="component" value="Chromosome 1"/>
</dbReference>
<sequence length="218" mass="22700">MVGESSSLKVGQQCLAIGNPFGFDHTLTVGVISGLDRDIFSKTGVTIGGGIQTDAAINPGNSGGPLLNSKGSLIGINAAIFTQTGTSAGVGFAIPSSTVRRIVPQLIQFGKVVRAGLNVDIAPDLIANQLNVRNGALVLQVPKNSLAAKVGLNPTKRGFAGNIVLGDIIIAVDNKPVKSKAELLKVLDEYNVGDKVMFLIQRGDEKMELPLVLEEQSS</sequence>
<evidence type="ECO:0000256" key="1">
    <source>
        <dbReference type="ARBA" id="ARBA00010541"/>
    </source>
</evidence>
<protein>
    <submittedName>
        <fullName evidence="6">Variant 2</fullName>
    </submittedName>
</protein>
<dbReference type="InterPro" id="IPR001478">
    <property type="entry name" value="PDZ"/>
</dbReference>
<dbReference type="InterPro" id="IPR036034">
    <property type="entry name" value="PDZ_sf"/>
</dbReference>
<dbReference type="PRINTS" id="PR00834">
    <property type="entry name" value="PROTEASES2C"/>
</dbReference>
<name>A0A9D5BG98_PEA</name>
<comment type="caution">
    <text evidence="6">The sequence shown here is derived from an EMBL/GenBank/DDBJ whole genome shotgun (WGS) entry which is preliminary data.</text>
</comment>
<organism evidence="6 7">
    <name type="scientific">Pisum sativum</name>
    <name type="common">Garden pea</name>
    <name type="synonym">Lathyrus oleraceus</name>
    <dbReference type="NCBI Taxonomy" id="3888"/>
    <lineage>
        <taxon>Eukaryota</taxon>
        <taxon>Viridiplantae</taxon>
        <taxon>Streptophyta</taxon>
        <taxon>Embryophyta</taxon>
        <taxon>Tracheophyta</taxon>
        <taxon>Spermatophyta</taxon>
        <taxon>Magnoliopsida</taxon>
        <taxon>eudicotyledons</taxon>
        <taxon>Gunneridae</taxon>
        <taxon>Pentapetalae</taxon>
        <taxon>rosids</taxon>
        <taxon>fabids</taxon>
        <taxon>Fabales</taxon>
        <taxon>Fabaceae</taxon>
        <taxon>Papilionoideae</taxon>
        <taxon>50 kb inversion clade</taxon>
        <taxon>NPAAA clade</taxon>
        <taxon>Hologalegina</taxon>
        <taxon>IRL clade</taxon>
        <taxon>Fabeae</taxon>
        <taxon>Lathyrus</taxon>
    </lineage>
</organism>
<evidence type="ECO:0000256" key="4">
    <source>
        <dbReference type="ARBA" id="ARBA00022825"/>
    </source>
</evidence>
<dbReference type="Gramene" id="Psat01G0189200-T2">
    <property type="protein sequence ID" value="KAI5443031.1"/>
    <property type="gene ID" value="KIW84_011892"/>
</dbReference>
<keyword evidence="7" id="KW-1185">Reference proteome</keyword>
<dbReference type="Gene3D" id="2.40.10.10">
    <property type="entry name" value="Trypsin-like serine proteases"/>
    <property type="match status" value="1"/>
</dbReference>
<comment type="similarity">
    <text evidence="1">Belongs to the peptidase S1C family.</text>
</comment>
<dbReference type="FunFam" id="2.40.10.10:FF:000001">
    <property type="entry name" value="Periplasmic serine protease DegS"/>
    <property type="match status" value="1"/>
</dbReference>
<dbReference type="InterPro" id="IPR009003">
    <property type="entry name" value="Peptidase_S1_PA"/>
</dbReference>
<evidence type="ECO:0000259" key="5">
    <source>
        <dbReference type="Pfam" id="PF13180"/>
    </source>
</evidence>
<feature type="domain" description="PDZ" evidence="5">
    <location>
        <begin position="131"/>
        <end position="209"/>
    </location>
</feature>
<keyword evidence="3" id="KW-0378">Hydrolase</keyword>
<evidence type="ECO:0000313" key="7">
    <source>
        <dbReference type="Proteomes" id="UP001058974"/>
    </source>
</evidence>
<dbReference type="InterPro" id="IPR001940">
    <property type="entry name" value="Peptidase_S1C"/>
</dbReference>
<dbReference type="InterPro" id="IPR043504">
    <property type="entry name" value="Peptidase_S1_PA_chymotrypsin"/>
</dbReference>
<dbReference type="CDD" id="cd00990">
    <property type="entry name" value="cpPDZ_AtDEGP1-like"/>
    <property type="match status" value="1"/>
</dbReference>
<keyword evidence="2" id="KW-0645">Protease</keyword>